<dbReference type="Proteomes" id="UP000823749">
    <property type="component" value="Chromosome 1"/>
</dbReference>
<reference evidence="1" key="1">
    <citation type="submission" date="2020-08" db="EMBL/GenBank/DDBJ databases">
        <title>Plant Genome Project.</title>
        <authorList>
            <person name="Zhang R.-G."/>
        </authorList>
    </citation>
    <scope>NUCLEOTIDE SEQUENCE</scope>
    <source>
        <strain evidence="1">WSP0</strain>
        <tissue evidence="1">Leaf</tissue>
    </source>
</reference>
<name>A0AAV6LFE7_9ERIC</name>
<protein>
    <submittedName>
        <fullName evidence="1">Uncharacterized protein</fullName>
    </submittedName>
</protein>
<comment type="caution">
    <text evidence="1">The sequence shown here is derived from an EMBL/GenBank/DDBJ whole genome shotgun (WGS) entry which is preliminary data.</text>
</comment>
<sequence>MTFTLTISKLQVTNLCNMAWLMQTGSALNQLVQFLVPQSLSKHFTPLALIPFDSFLFSIHNLIEAEVSPTR</sequence>
<accession>A0AAV6LFE7</accession>
<evidence type="ECO:0000313" key="1">
    <source>
        <dbReference type="EMBL" id="KAG5563845.1"/>
    </source>
</evidence>
<proteinExistence type="predicted"/>
<evidence type="ECO:0000313" key="2">
    <source>
        <dbReference type="Proteomes" id="UP000823749"/>
    </source>
</evidence>
<keyword evidence="2" id="KW-1185">Reference proteome</keyword>
<dbReference type="EMBL" id="JACTNZ010000001">
    <property type="protein sequence ID" value="KAG5563845.1"/>
    <property type="molecule type" value="Genomic_DNA"/>
</dbReference>
<organism evidence="1 2">
    <name type="scientific">Rhododendron griersonianum</name>
    <dbReference type="NCBI Taxonomy" id="479676"/>
    <lineage>
        <taxon>Eukaryota</taxon>
        <taxon>Viridiplantae</taxon>
        <taxon>Streptophyta</taxon>
        <taxon>Embryophyta</taxon>
        <taxon>Tracheophyta</taxon>
        <taxon>Spermatophyta</taxon>
        <taxon>Magnoliopsida</taxon>
        <taxon>eudicotyledons</taxon>
        <taxon>Gunneridae</taxon>
        <taxon>Pentapetalae</taxon>
        <taxon>asterids</taxon>
        <taxon>Ericales</taxon>
        <taxon>Ericaceae</taxon>
        <taxon>Ericoideae</taxon>
        <taxon>Rhodoreae</taxon>
        <taxon>Rhododendron</taxon>
    </lineage>
</organism>
<dbReference type="AlphaFoldDB" id="A0AAV6LFE7"/>
<gene>
    <name evidence="1" type="ORF">RHGRI_000141</name>
</gene>